<dbReference type="EMBL" id="MU276305">
    <property type="protein sequence ID" value="KAI0039432.1"/>
    <property type="molecule type" value="Genomic_DNA"/>
</dbReference>
<reference evidence="1" key="1">
    <citation type="submission" date="2021-02" db="EMBL/GenBank/DDBJ databases">
        <authorList>
            <consortium name="DOE Joint Genome Institute"/>
            <person name="Ahrendt S."/>
            <person name="Looney B.P."/>
            <person name="Miyauchi S."/>
            <person name="Morin E."/>
            <person name="Drula E."/>
            <person name="Courty P.E."/>
            <person name="Chicoki N."/>
            <person name="Fauchery L."/>
            <person name="Kohler A."/>
            <person name="Kuo A."/>
            <person name="Labutti K."/>
            <person name="Pangilinan J."/>
            <person name="Lipzen A."/>
            <person name="Riley R."/>
            <person name="Andreopoulos W."/>
            <person name="He G."/>
            <person name="Johnson J."/>
            <person name="Barry K.W."/>
            <person name="Grigoriev I.V."/>
            <person name="Nagy L."/>
            <person name="Hibbett D."/>
            <person name="Henrissat B."/>
            <person name="Matheny P.B."/>
            <person name="Labbe J."/>
            <person name="Martin F."/>
        </authorList>
    </citation>
    <scope>NUCLEOTIDE SEQUENCE</scope>
    <source>
        <strain evidence="1">FP105234-sp</strain>
    </source>
</reference>
<reference evidence="1" key="2">
    <citation type="journal article" date="2022" name="New Phytol.">
        <title>Evolutionary transition to the ectomycorrhizal habit in the genomes of a hyperdiverse lineage of mushroom-forming fungi.</title>
        <authorList>
            <person name="Looney B."/>
            <person name="Miyauchi S."/>
            <person name="Morin E."/>
            <person name="Drula E."/>
            <person name="Courty P.E."/>
            <person name="Kohler A."/>
            <person name="Kuo A."/>
            <person name="LaButti K."/>
            <person name="Pangilinan J."/>
            <person name="Lipzen A."/>
            <person name="Riley R."/>
            <person name="Andreopoulos W."/>
            <person name="He G."/>
            <person name="Johnson J."/>
            <person name="Nolan M."/>
            <person name="Tritt A."/>
            <person name="Barry K.W."/>
            <person name="Grigoriev I.V."/>
            <person name="Nagy L.G."/>
            <person name="Hibbett D."/>
            <person name="Henrissat B."/>
            <person name="Matheny P.B."/>
            <person name="Labbe J."/>
            <person name="Martin F.M."/>
        </authorList>
    </citation>
    <scope>NUCLEOTIDE SEQUENCE</scope>
    <source>
        <strain evidence="1">FP105234-sp</strain>
    </source>
</reference>
<keyword evidence="2" id="KW-1185">Reference proteome</keyword>
<comment type="caution">
    <text evidence="1">The sequence shown here is derived from an EMBL/GenBank/DDBJ whole genome shotgun (WGS) entry which is preliminary data.</text>
</comment>
<name>A0ACB8R6C7_9AGAM</name>
<proteinExistence type="predicted"/>
<organism evidence="1 2">
    <name type="scientific">Auriscalpium vulgare</name>
    <dbReference type="NCBI Taxonomy" id="40419"/>
    <lineage>
        <taxon>Eukaryota</taxon>
        <taxon>Fungi</taxon>
        <taxon>Dikarya</taxon>
        <taxon>Basidiomycota</taxon>
        <taxon>Agaricomycotina</taxon>
        <taxon>Agaricomycetes</taxon>
        <taxon>Russulales</taxon>
        <taxon>Auriscalpiaceae</taxon>
        <taxon>Auriscalpium</taxon>
    </lineage>
</organism>
<sequence>MTAGTRAKANAAGARRPGELRILTQEEYDELSPSQKGNYTKALRKQGIDNELLNTRTRHKAGNKGATDTGADTPSNAARKRAPTTTAIDDSAGKKRKAGSGAPTVPVGGVPDATASSAEDVALGSESESMAIEDGVTNAPVPPPSDEDADSDVDYAARRAIVAKGKRKKVVSSSSEDDAGKNDQDGQDEEYQDDGGAPVPVG</sequence>
<evidence type="ECO:0000313" key="2">
    <source>
        <dbReference type="Proteomes" id="UP000814033"/>
    </source>
</evidence>
<evidence type="ECO:0000313" key="1">
    <source>
        <dbReference type="EMBL" id="KAI0039432.1"/>
    </source>
</evidence>
<gene>
    <name evidence="1" type="ORF">FA95DRAFT_1654811</name>
</gene>
<dbReference type="Proteomes" id="UP000814033">
    <property type="component" value="Unassembled WGS sequence"/>
</dbReference>
<accession>A0ACB8R6C7</accession>
<protein>
    <submittedName>
        <fullName evidence="1">Uncharacterized protein</fullName>
    </submittedName>
</protein>